<evidence type="ECO:0000313" key="1">
    <source>
        <dbReference type="EMBL" id="PAT44053.1"/>
    </source>
</evidence>
<evidence type="ECO:0000313" key="2">
    <source>
        <dbReference type="Proteomes" id="UP000218439"/>
    </source>
</evidence>
<dbReference type="AlphaFoldDB" id="A0A2A2B1Q3"/>
<gene>
    <name evidence="1" type="ORF">CK621_00100</name>
</gene>
<dbReference type="Proteomes" id="UP000218439">
    <property type="component" value="Unassembled WGS sequence"/>
</dbReference>
<dbReference type="PROSITE" id="PS51257">
    <property type="entry name" value="PROKAR_LIPOPROTEIN"/>
    <property type="match status" value="1"/>
</dbReference>
<reference evidence="1 2" key="1">
    <citation type="submission" date="2017-08" db="EMBL/GenBank/DDBJ databases">
        <title>WGS of Clinical strains of the CDC Group NO-1 linked to zoonotic infections in humans.</title>
        <authorList>
            <person name="Bernier A.-M."/>
            <person name="Bernard K."/>
        </authorList>
    </citation>
    <scope>NUCLEOTIDE SEQUENCE [LARGE SCALE GENOMIC DNA]</scope>
    <source>
        <strain evidence="1 2">NML120219</strain>
    </source>
</reference>
<dbReference type="EMBL" id="NSJE01000001">
    <property type="protein sequence ID" value="PAT44053.1"/>
    <property type="molecule type" value="Genomic_DNA"/>
</dbReference>
<name>A0A2A2B1Q3_9BURK</name>
<accession>A0A2A2B1Q3</accession>
<organism evidence="1 2">
    <name type="scientific">Vandammella animalimorsus</name>
    <dbReference type="NCBI Taxonomy" id="2029117"/>
    <lineage>
        <taxon>Bacteria</taxon>
        <taxon>Pseudomonadati</taxon>
        <taxon>Pseudomonadota</taxon>
        <taxon>Betaproteobacteria</taxon>
        <taxon>Burkholderiales</taxon>
        <taxon>Comamonadaceae</taxon>
        <taxon>Vandammella</taxon>
    </lineage>
</organism>
<sequence>MDWADIKTALFRFCTLASGGFFLGACKLRMALLPAPAGLAGAALQGCAGGVSRCRQGLCGRRCGWFWRLLRCAEEGLHDPGFRRLRVFVFWERGDLRAGQRAQGR</sequence>
<comment type="caution">
    <text evidence="1">The sequence shown here is derived from an EMBL/GenBank/DDBJ whole genome shotgun (WGS) entry which is preliminary data.</text>
</comment>
<proteinExistence type="predicted"/>
<protein>
    <submittedName>
        <fullName evidence="1">Uncharacterized protein</fullName>
    </submittedName>
</protein>